<evidence type="ECO:0000313" key="3">
    <source>
        <dbReference type="RefSeq" id="XP_011498785.1"/>
    </source>
</evidence>
<dbReference type="AlphaFoldDB" id="A0AAJ6YIP4"/>
<organism evidence="2 3">
    <name type="scientific">Ceratosolen solmsi marchali</name>
    <dbReference type="NCBI Taxonomy" id="326594"/>
    <lineage>
        <taxon>Eukaryota</taxon>
        <taxon>Metazoa</taxon>
        <taxon>Ecdysozoa</taxon>
        <taxon>Arthropoda</taxon>
        <taxon>Hexapoda</taxon>
        <taxon>Insecta</taxon>
        <taxon>Pterygota</taxon>
        <taxon>Neoptera</taxon>
        <taxon>Endopterygota</taxon>
        <taxon>Hymenoptera</taxon>
        <taxon>Apocrita</taxon>
        <taxon>Proctotrupomorpha</taxon>
        <taxon>Chalcidoidea</taxon>
        <taxon>Agaonidae</taxon>
        <taxon>Agaoninae</taxon>
        <taxon>Ceratosolen</taxon>
    </lineage>
</organism>
<reference evidence="3" key="1">
    <citation type="submission" date="2025-08" db="UniProtKB">
        <authorList>
            <consortium name="RefSeq"/>
        </authorList>
    </citation>
    <scope>IDENTIFICATION</scope>
</reference>
<dbReference type="Proteomes" id="UP000695007">
    <property type="component" value="Unplaced"/>
</dbReference>
<evidence type="ECO:0000313" key="2">
    <source>
        <dbReference type="Proteomes" id="UP000695007"/>
    </source>
</evidence>
<evidence type="ECO:0000256" key="1">
    <source>
        <dbReference type="SAM" id="Phobius"/>
    </source>
</evidence>
<gene>
    <name evidence="3" type="primary">LOC105362935</name>
</gene>
<sequence>MEERTTASMRCFKSFFKHTWHPQQMDIPGRLGGLSKSCNTRDTGDTELGEMKVVAGVVPVVEDVPCHSGACKSAVTKIWPDHRLESPWHYLKTLFLISMIVALVVWILIYVLLSQYELL</sequence>
<dbReference type="GeneID" id="105362935"/>
<keyword evidence="2" id="KW-1185">Reference proteome</keyword>
<accession>A0AAJ6YIP4</accession>
<keyword evidence="1" id="KW-0472">Membrane</keyword>
<protein>
    <submittedName>
        <fullName evidence="3">Uncharacterized protein LOC105362935 isoform X1</fullName>
    </submittedName>
</protein>
<dbReference type="RefSeq" id="XP_011498785.1">
    <property type="nucleotide sequence ID" value="XM_011500483.1"/>
</dbReference>
<proteinExistence type="predicted"/>
<keyword evidence="1" id="KW-1133">Transmembrane helix</keyword>
<name>A0AAJ6YIP4_9HYME</name>
<dbReference type="KEGG" id="csol:105362935"/>
<keyword evidence="1" id="KW-0812">Transmembrane</keyword>
<feature type="transmembrane region" description="Helical" evidence="1">
    <location>
        <begin position="93"/>
        <end position="113"/>
    </location>
</feature>